<accession>A0A1D8K6J7</accession>
<dbReference type="RefSeq" id="WP_070072172.1">
    <property type="nucleotide sequence ID" value="NZ_CP017448.1"/>
</dbReference>
<gene>
    <name evidence="4" type="ORF">BJI67_05405</name>
</gene>
<reference evidence="4 5" key="1">
    <citation type="submission" date="2016-09" db="EMBL/GenBank/DDBJ databases">
        <title>Acidihalobacter prosperus V6 (DSM14174).</title>
        <authorList>
            <person name="Khaleque H.N."/>
            <person name="Ramsay J.P."/>
            <person name="Murphy R.J.T."/>
            <person name="Kaksonen A.H."/>
            <person name="Boxall N.J."/>
            <person name="Watkin E.L.J."/>
        </authorList>
    </citation>
    <scope>NUCLEOTIDE SEQUENCE [LARGE SCALE GENOMIC DNA]</scope>
    <source>
        <strain evidence="4 5">V6</strain>
    </source>
</reference>
<evidence type="ECO:0000313" key="5">
    <source>
        <dbReference type="Proteomes" id="UP000095342"/>
    </source>
</evidence>
<evidence type="ECO:0000256" key="2">
    <source>
        <dbReference type="PROSITE-ProRule" id="PRU00252"/>
    </source>
</evidence>
<dbReference type="InterPro" id="IPR000424">
    <property type="entry name" value="Primosome_PriB/ssb"/>
</dbReference>
<organism evidence="4 5">
    <name type="scientific">Acidihalobacter aeolianus</name>
    <dbReference type="NCBI Taxonomy" id="2792603"/>
    <lineage>
        <taxon>Bacteria</taxon>
        <taxon>Pseudomonadati</taxon>
        <taxon>Pseudomonadota</taxon>
        <taxon>Gammaproteobacteria</taxon>
        <taxon>Chromatiales</taxon>
        <taxon>Ectothiorhodospiraceae</taxon>
        <taxon>Acidihalobacter</taxon>
    </lineage>
</organism>
<proteinExistence type="predicted"/>
<dbReference type="AlphaFoldDB" id="A0A1D8K6J7"/>
<dbReference type="KEGG" id="aaeo:BJI67_05405"/>
<dbReference type="Gene3D" id="2.40.50.140">
    <property type="entry name" value="Nucleic acid-binding proteins"/>
    <property type="match status" value="1"/>
</dbReference>
<dbReference type="Proteomes" id="UP000095342">
    <property type="component" value="Chromosome"/>
</dbReference>
<evidence type="ECO:0000256" key="3">
    <source>
        <dbReference type="SAM" id="MobiDB-lite"/>
    </source>
</evidence>
<dbReference type="GO" id="GO:0003697">
    <property type="term" value="F:single-stranded DNA binding"/>
    <property type="evidence" value="ECO:0007669"/>
    <property type="project" value="InterPro"/>
</dbReference>
<keyword evidence="5" id="KW-1185">Reference proteome</keyword>
<dbReference type="InterPro" id="IPR012340">
    <property type="entry name" value="NA-bd_OB-fold"/>
</dbReference>
<evidence type="ECO:0000313" key="4">
    <source>
        <dbReference type="EMBL" id="AOV16581.1"/>
    </source>
</evidence>
<dbReference type="PROSITE" id="PS50935">
    <property type="entry name" value="SSB"/>
    <property type="match status" value="1"/>
</dbReference>
<name>A0A1D8K6J7_9GAMM</name>
<protein>
    <submittedName>
        <fullName evidence="4">Single-stranded DNA-binding protein</fullName>
    </submittedName>
</protein>
<dbReference type="SUPFAM" id="SSF50249">
    <property type="entry name" value="Nucleic acid-binding proteins"/>
    <property type="match status" value="1"/>
</dbReference>
<evidence type="ECO:0000256" key="1">
    <source>
        <dbReference type="ARBA" id="ARBA00023125"/>
    </source>
</evidence>
<keyword evidence="1 2" id="KW-0238">DNA-binding</keyword>
<feature type="region of interest" description="Disordered" evidence="3">
    <location>
        <begin position="102"/>
        <end position="123"/>
    </location>
</feature>
<sequence>MIDGLIAGKLCGKPQQRTSNAGKSFATCRVRTTTGDGNSVFVNAIAFASDVCASLLALADGDSVSLSGPLTPKAWMDKAGEPRPALDLVAHAVLTPYHVTRKRAAMRKTDQPPGDPNDDLPDF</sequence>
<dbReference type="EMBL" id="CP017448">
    <property type="protein sequence ID" value="AOV16581.1"/>
    <property type="molecule type" value="Genomic_DNA"/>
</dbReference>